<name>A0A379ASP6_AVIAV</name>
<dbReference type="GeneID" id="300133874"/>
<feature type="domain" description="ABC transmembrane type-1" evidence="8">
    <location>
        <begin position="56"/>
        <end position="236"/>
    </location>
</feature>
<feature type="transmembrane region" description="Helical" evidence="7">
    <location>
        <begin position="122"/>
        <end position="141"/>
    </location>
</feature>
<evidence type="ECO:0000313" key="9">
    <source>
        <dbReference type="EMBL" id="SUB24629.1"/>
    </source>
</evidence>
<sequence length="251" mass="27522">MFAWQSLFRALIMTLFFALCWQGAISIFAIPHYLLPEPVAVLNEVSSQWALLFMHAKITLWEILLGLVLGFLFGLLSALLLASSQTLSAFLLPILIASQAIPVFAIAPLLVLWFGYGIASKIAMTILIIYFPVTAACYDGLRNTPKQWVELAQTMGISSGQLLFKVRLPAALPALASGLRIAVSVAPIGAIVGEWVGSSQGLGYLMLQANARIQISLMFAALFILVVIALLLYFVIDKLLHRIIPWVCHLR</sequence>
<gene>
    <name evidence="9" type="primary">ssuC</name>
    <name evidence="9" type="ORF">NCTC11297_01679</name>
</gene>
<evidence type="ECO:0000256" key="1">
    <source>
        <dbReference type="ARBA" id="ARBA00004651"/>
    </source>
</evidence>
<dbReference type="PANTHER" id="PTHR30151">
    <property type="entry name" value="ALKANE SULFONATE ABC TRANSPORTER-RELATED, MEMBRANE SUBUNIT"/>
    <property type="match status" value="1"/>
</dbReference>
<evidence type="ECO:0000313" key="10">
    <source>
        <dbReference type="Proteomes" id="UP000255098"/>
    </source>
</evidence>
<dbReference type="CDD" id="cd06261">
    <property type="entry name" value="TM_PBP2"/>
    <property type="match status" value="1"/>
</dbReference>
<comment type="similarity">
    <text evidence="7">Belongs to the binding-protein-dependent transport system permease family.</text>
</comment>
<feature type="transmembrane region" description="Helical" evidence="7">
    <location>
        <begin position="213"/>
        <end position="236"/>
    </location>
</feature>
<protein>
    <submittedName>
        <fullName evidence="9">ABC transporter permease</fullName>
    </submittedName>
</protein>
<dbReference type="Proteomes" id="UP000255098">
    <property type="component" value="Unassembled WGS sequence"/>
</dbReference>
<evidence type="ECO:0000256" key="6">
    <source>
        <dbReference type="ARBA" id="ARBA00023136"/>
    </source>
</evidence>
<proteinExistence type="inferred from homology"/>
<dbReference type="InterPro" id="IPR000515">
    <property type="entry name" value="MetI-like"/>
</dbReference>
<dbReference type="InterPro" id="IPR035906">
    <property type="entry name" value="MetI-like_sf"/>
</dbReference>
<evidence type="ECO:0000256" key="4">
    <source>
        <dbReference type="ARBA" id="ARBA00022692"/>
    </source>
</evidence>
<dbReference type="PANTHER" id="PTHR30151:SF20">
    <property type="entry name" value="ABC TRANSPORTER PERMEASE PROTEIN HI_0355-RELATED"/>
    <property type="match status" value="1"/>
</dbReference>
<keyword evidence="10" id="KW-1185">Reference proteome</keyword>
<accession>A0A379ASP6</accession>
<evidence type="ECO:0000256" key="7">
    <source>
        <dbReference type="RuleBase" id="RU363032"/>
    </source>
</evidence>
<reference evidence="9 10" key="1">
    <citation type="submission" date="2018-06" db="EMBL/GenBank/DDBJ databases">
        <authorList>
            <consortium name="Pathogen Informatics"/>
            <person name="Doyle S."/>
        </authorList>
    </citation>
    <scope>NUCLEOTIDE SEQUENCE [LARGE SCALE GENOMIC DNA]</scope>
    <source>
        <strain evidence="10">NCTC 11297</strain>
    </source>
</reference>
<keyword evidence="3" id="KW-1003">Cell membrane</keyword>
<feature type="transmembrane region" description="Helical" evidence="7">
    <location>
        <begin position="89"/>
        <end position="116"/>
    </location>
</feature>
<dbReference type="PRINTS" id="PR01988">
    <property type="entry name" value="EXPORTERBACE"/>
</dbReference>
<dbReference type="InterPro" id="IPR022324">
    <property type="entry name" value="Bacilysin_exporter_BacE_put"/>
</dbReference>
<dbReference type="GO" id="GO:0055085">
    <property type="term" value="P:transmembrane transport"/>
    <property type="evidence" value="ECO:0007669"/>
    <property type="project" value="InterPro"/>
</dbReference>
<evidence type="ECO:0000256" key="3">
    <source>
        <dbReference type="ARBA" id="ARBA00022475"/>
    </source>
</evidence>
<dbReference type="PROSITE" id="PS50928">
    <property type="entry name" value="ABC_TM1"/>
    <property type="match status" value="1"/>
</dbReference>
<dbReference type="AlphaFoldDB" id="A0A379ASP6"/>
<dbReference type="Gene3D" id="1.10.3720.10">
    <property type="entry name" value="MetI-like"/>
    <property type="match status" value="1"/>
</dbReference>
<organism evidence="9 10">
    <name type="scientific">Avibacterium avium</name>
    <name type="common">Pasteurella avium</name>
    <dbReference type="NCBI Taxonomy" id="751"/>
    <lineage>
        <taxon>Bacteria</taxon>
        <taxon>Pseudomonadati</taxon>
        <taxon>Pseudomonadota</taxon>
        <taxon>Gammaproteobacteria</taxon>
        <taxon>Pasteurellales</taxon>
        <taxon>Pasteurellaceae</taxon>
        <taxon>Avibacterium</taxon>
    </lineage>
</organism>
<dbReference type="SUPFAM" id="SSF161098">
    <property type="entry name" value="MetI-like"/>
    <property type="match status" value="1"/>
</dbReference>
<dbReference type="GO" id="GO:0005886">
    <property type="term" value="C:plasma membrane"/>
    <property type="evidence" value="ECO:0007669"/>
    <property type="project" value="UniProtKB-SubCell"/>
</dbReference>
<dbReference type="Pfam" id="PF00528">
    <property type="entry name" value="BPD_transp_1"/>
    <property type="match status" value="1"/>
</dbReference>
<comment type="subcellular location">
    <subcellularLocation>
        <location evidence="1 7">Cell membrane</location>
        <topology evidence="1 7">Multi-pass membrane protein</topology>
    </subcellularLocation>
</comment>
<keyword evidence="5 7" id="KW-1133">Transmembrane helix</keyword>
<keyword evidence="2 7" id="KW-0813">Transport</keyword>
<evidence type="ECO:0000259" key="8">
    <source>
        <dbReference type="PROSITE" id="PS50928"/>
    </source>
</evidence>
<feature type="transmembrane region" description="Helical" evidence="7">
    <location>
        <begin position="170"/>
        <end position="193"/>
    </location>
</feature>
<dbReference type="EMBL" id="UGSP01000001">
    <property type="protein sequence ID" value="SUB24629.1"/>
    <property type="molecule type" value="Genomic_DNA"/>
</dbReference>
<feature type="transmembrane region" description="Helical" evidence="7">
    <location>
        <begin position="58"/>
        <end position="82"/>
    </location>
</feature>
<evidence type="ECO:0000256" key="5">
    <source>
        <dbReference type="ARBA" id="ARBA00022989"/>
    </source>
</evidence>
<dbReference type="RefSeq" id="WP_115249794.1">
    <property type="nucleotide sequence ID" value="NZ_UGSP01000001.1"/>
</dbReference>
<keyword evidence="6 7" id="KW-0472">Membrane</keyword>
<evidence type="ECO:0000256" key="2">
    <source>
        <dbReference type="ARBA" id="ARBA00022448"/>
    </source>
</evidence>
<keyword evidence="4 7" id="KW-0812">Transmembrane</keyword>